<keyword evidence="8 12" id="KW-1133">Transmembrane helix</keyword>
<dbReference type="AlphaFoldDB" id="A0A8T0G1L2"/>
<sequence length="547" mass="62692">MKKLEKVILRNAVICFFMLSQKFHYCSATMETKISVDCHSDPEHIMVKVSTNIPFEGLVYVSERYGDLNCTAFGKKNDTTFLKVPLKGCNTHEKEPGLFMSHVTVQQHPMIVSAGDGEYEVGCKLFNGDLEVGTGNRIDVSASSMKGNDTMTSSSPAPQVMLRIYDFENDVFVDTVRLGQVVELEITIRDGKLYQGSVSDCDAINYNGTRFPVVRNFILVSATQFYGDPIQCIQSDDVPKKILDTFCWVEGTFSLPKALHKEVGVEVVYPGVDQRDPGDEAVYHAYYQWVCFVLLFQAALFYIPRLTWRSWEGGRLKHLLQQQLNKPVLGHCERKQCCEQLVRYFRANMRHHSSYAFRYLICEVMNLINVIGQIYFVDYFLGGEFTTYGMEVLHFTVRPQENRTDPMVRVFPRLTKCLFHRYGPSGDVQKYDSLCLLPLNIVNEKIYVLLWFWFIILAVCSAISALYKVLLLSSRTARFYALRSIARLTPKDHVDRIVRKTSYGDWFIFFLLAKNMEVLNFRNLLADLHKDLEMPLLNNDGTATSSA</sequence>
<keyword evidence="5 12" id="KW-0812">Transmembrane</keyword>
<name>A0A8T0G1L2_ARGBR</name>
<comment type="caution">
    <text evidence="14">The sequence shown here is derived from an EMBL/GenBank/DDBJ whole genome shotgun (WGS) entry which is preliminary data.</text>
</comment>
<comment type="function">
    <text evidence="12">Structural component of the gap junctions.</text>
</comment>
<dbReference type="Pfam" id="PF25057">
    <property type="entry name" value="CUT_N"/>
    <property type="match status" value="1"/>
</dbReference>
<dbReference type="PRINTS" id="PR01262">
    <property type="entry name" value="INNEXIN"/>
</dbReference>
<organism evidence="14 15">
    <name type="scientific">Argiope bruennichi</name>
    <name type="common">Wasp spider</name>
    <name type="synonym">Aranea bruennichi</name>
    <dbReference type="NCBI Taxonomy" id="94029"/>
    <lineage>
        <taxon>Eukaryota</taxon>
        <taxon>Metazoa</taxon>
        <taxon>Ecdysozoa</taxon>
        <taxon>Arthropoda</taxon>
        <taxon>Chelicerata</taxon>
        <taxon>Arachnida</taxon>
        <taxon>Araneae</taxon>
        <taxon>Araneomorphae</taxon>
        <taxon>Entelegynae</taxon>
        <taxon>Araneoidea</taxon>
        <taxon>Araneidae</taxon>
        <taxon>Argiope</taxon>
    </lineage>
</organism>
<dbReference type="PROSITE" id="PS51013">
    <property type="entry name" value="PANNEXIN"/>
    <property type="match status" value="1"/>
</dbReference>
<accession>A0A8T0G1L2</accession>
<evidence type="ECO:0000256" key="2">
    <source>
        <dbReference type="ARBA" id="ARBA00004651"/>
    </source>
</evidence>
<dbReference type="Proteomes" id="UP000807504">
    <property type="component" value="Unassembled WGS sequence"/>
</dbReference>
<proteinExistence type="inferred from homology"/>
<feature type="transmembrane region" description="Helical" evidence="12">
    <location>
        <begin position="286"/>
        <end position="303"/>
    </location>
</feature>
<evidence type="ECO:0000256" key="10">
    <source>
        <dbReference type="ARBA" id="ARBA00023136"/>
    </source>
</evidence>
<keyword evidence="7" id="KW-0965">Cell junction</keyword>
<evidence type="ECO:0000256" key="8">
    <source>
        <dbReference type="ARBA" id="ARBA00022989"/>
    </source>
</evidence>
<dbReference type="EMBL" id="JABXBU010000001">
    <property type="protein sequence ID" value="KAF8796852.1"/>
    <property type="molecule type" value="Genomic_DNA"/>
</dbReference>
<keyword evidence="9 12" id="KW-0406">Ion transport</keyword>
<keyword evidence="4" id="KW-1003">Cell membrane</keyword>
<reference evidence="14" key="1">
    <citation type="journal article" date="2020" name="bioRxiv">
        <title>Chromosome-level reference genome of the European wasp spider Argiope bruennichi: a resource for studies on range expansion and evolutionary adaptation.</title>
        <authorList>
            <person name="Sheffer M.M."/>
            <person name="Hoppe A."/>
            <person name="Krehenwinkel H."/>
            <person name="Uhl G."/>
            <person name="Kuss A.W."/>
            <person name="Jensen L."/>
            <person name="Jensen C."/>
            <person name="Gillespie R.G."/>
            <person name="Hoff K.J."/>
            <person name="Prost S."/>
        </authorList>
    </citation>
    <scope>NUCLEOTIDE SEQUENCE</scope>
</reference>
<protein>
    <recommendedName>
        <fullName evidence="12">Innexin</fullName>
    </recommendedName>
</protein>
<evidence type="ECO:0000256" key="9">
    <source>
        <dbReference type="ARBA" id="ARBA00023065"/>
    </source>
</evidence>
<evidence type="ECO:0000256" key="3">
    <source>
        <dbReference type="ARBA" id="ARBA00022448"/>
    </source>
</evidence>
<comment type="caution">
    <text evidence="12">Lacks conserved residue(s) required for the propagation of feature annotation.</text>
</comment>
<evidence type="ECO:0000256" key="12">
    <source>
        <dbReference type="RuleBase" id="RU010713"/>
    </source>
</evidence>
<evidence type="ECO:0000313" key="14">
    <source>
        <dbReference type="EMBL" id="KAF8796852.1"/>
    </source>
</evidence>
<keyword evidence="10 12" id="KW-0472">Membrane</keyword>
<feature type="transmembrane region" description="Helical" evidence="12">
    <location>
        <begin position="356"/>
        <end position="376"/>
    </location>
</feature>
<keyword evidence="11 12" id="KW-0407">Ion channel</keyword>
<dbReference type="InterPro" id="IPR000990">
    <property type="entry name" value="Innexin"/>
</dbReference>
<evidence type="ECO:0000256" key="11">
    <source>
        <dbReference type="ARBA" id="ARBA00023303"/>
    </source>
</evidence>
<dbReference type="PANTHER" id="PTHR11893:SF41">
    <property type="entry name" value="INNEXIN INX2"/>
    <property type="match status" value="1"/>
</dbReference>
<dbReference type="PANTHER" id="PTHR11893">
    <property type="entry name" value="INNEXIN"/>
    <property type="match status" value="1"/>
</dbReference>
<dbReference type="GO" id="GO:0005886">
    <property type="term" value="C:plasma membrane"/>
    <property type="evidence" value="ECO:0007669"/>
    <property type="project" value="UniProtKB-SubCell"/>
</dbReference>
<evidence type="ECO:0000259" key="13">
    <source>
        <dbReference type="Pfam" id="PF25057"/>
    </source>
</evidence>
<evidence type="ECO:0000256" key="6">
    <source>
        <dbReference type="ARBA" id="ARBA00022868"/>
    </source>
</evidence>
<evidence type="ECO:0000256" key="7">
    <source>
        <dbReference type="ARBA" id="ARBA00022949"/>
    </source>
</evidence>
<comment type="subcellular location">
    <subcellularLocation>
        <location evidence="1">Cell junction</location>
        <location evidence="1">Gap junction</location>
    </subcellularLocation>
    <subcellularLocation>
        <location evidence="2 12">Cell membrane</location>
        <topology evidence="2 12">Multi-pass membrane protein</topology>
    </subcellularLocation>
</comment>
<evidence type="ECO:0000313" key="15">
    <source>
        <dbReference type="Proteomes" id="UP000807504"/>
    </source>
</evidence>
<gene>
    <name evidence="12" type="primary">inx</name>
    <name evidence="14" type="ORF">HNY73_001185</name>
</gene>
<keyword evidence="6" id="KW-0303">Gap junction</keyword>
<evidence type="ECO:0000256" key="5">
    <source>
        <dbReference type="ARBA" id="ARBA00022692"/>
    </source>
</evidence>
<dbReference type="GO" id="GO:0034220">
    <property type="term" value="P:monoatomic ion transmembrane transport"/>
    <property type="evidence" value="ECO:0007669"/>
    <property type="project" value="UniProtKB-KW"/>
</dbReference>
<comment type="similarity">
    <text evidence="12">Belongs to the pannexin family.</text>
</comment>
<dbReference type="InterPro" id="IPR056953">
    <property type="entry name" value="CUT_N"/>
</dbReference>
<keyword evidence="15" id="KW-1185">Reference proteome</keyword>
<dbReference type="GO" id="GO:0007602">
    <property type="term" value="P:phototransduction"/>
    <property type="evidence" value="ECO:0007669"/>
    <property type="project" value="TreeGrafter"/>
</dbReference>
<evidence type="ECO:0000256" key="1">
    <source>
        <dbReference type="ARBA" id="ARBA00004610"/>
    </source>
</evidence>
<evidence type="ECO:0000256" key="4">
    <source>
        <dbReference type="ARBA" id="ARBA00022475"/>
    </source>
</evidence>
<dbReference type="GO" id="GO:0005243">
    <property type="term" value="F:gap junction channel activity"/>
    <property type="evidence" value="ECO:0007669"/>
    <property type="project" value="TreeGrafter"/>
</dbReference>
<reference evidence="14" key="2">
    <citation type="submission" date="2020-06" db="EMBL/GenBank/DDBJ databases">
        <authorList>
            <person name="Sheffer M."/>
        </authorList>
    </citation>
    <scope>NUCLEOTIDE SEQUENCE</scope>
</reference>
<dbReference type="GO" id="GO:0005921">
    <property type="term" value="C:gap junction"/>
    <property type="evidence" value="ECO:0007669"/>
    <property type="project" value="UniProtKB-SubCell"/>
</dbReference>
<dbReference type="Pfam" id="PF00876">
    <property type="entry name" value="Innexin"/>
    <property type="match status" value="1"/>
</dbReference>
<feature type="domain" description="Cuticlin N-terminal" evidence="13">
    <location>
        <begin position="36"/>
        <end position="123"/>
    </location>
</feature>
<keyword evidence="3 12" id="KW-0813">Transport</keyword>
<feature type="transmembrane region" description="Helical" evidence="12">
    <location>
        <begin position="446"/>
        <end position="470"/>
    </location>
</feature>